<keyword evidence="2" id="KW-0813">Transport</keyword>
<dbReference type="Pfam" id="PF23300">
    <property type="entry name" value="HEAT_Nup120"/>
    <property type="match status" value="1"/>
</dbReference>
<dbReference type="GO" id="GO:0017056">
    <property type="term" value="F:structural constituent of nuclear pore"/>
    <property type="evidence" value="ECO:0007669"/>
    <property type="project" value="TreeGrafter"/>
</dbReference>
<dbReference type="HOGENOM" id="CLU_003258_0_0_1"/>
<dbReference type="Proteomes" id="UP000054321">
    <property type="component" value="Unassembled WGS sequence"/>
</dbReference>
<dbReference type="InterPro" id="IPR021717">
    <property type="entry name" value="Nucleoporin_Nup160"/>
</dbReference>
<evidence type="ECO:0000313" key="7">
    <source>
        <dbReference type="EMBL" id="KIN01810.1"/>
    </source>
</evidence>
<evidence type="ECO:0000256" key="3">
    <source>
        <dbReference type="ARBA" id="ARBA00023242"/>
    </source>
</evidence>
<evidence type="ECO:0000259" key="5">
    <source>
        <dbReference type="Pfam" id="PF21486"/>
    </source>
</evidence>
<evidence type="ECO:0000256" key="2">
    <source>
        <dbReference type="ARBA" id="ARBA00022448"/>
    </source>
</evidence>
<dbReference type="InterPro" id="IPR056548">
    <property type="entry name" value="HEAT_Nup120"/>
</dbReference>
<reference evidence="7 8" key="1">
    <citation type="submission" date="2014-04" db="EMBL/GenBank/DDBJ databases">
        <authorList>
            <consortium name="DOE Joint Genome Institute"/>
            <person name="Kuo A."/>
            <person name="Martino E."/>
            <person name="Perotto S."/>
            <person name="Kohler A."/>
            <person name="Nagy L.G."/>
            <person name="Floudas D."/>
            <person name="Copeland A."/>
            <person name="Barry K.W."/>
            <person name="Cichocki N."/>
            <person name="Veneault-Fourrey C."/>
            <person name="LaButti K."/>
            <person name="Lindquist E.A."/>
            <person name="Lipzen A."/>
            <person name="Lundell T."/>
            <person name="Morin E."/>
            <person name="Murat C."/>
            <person name="Sun H."/>
            <person name="Tunlid A."/>
            <person name="Henrissat B."/>
            <person name="Grigoriev I.V."/>
            <person name="Hibbett D.S."/>
            <person name="Martin F."/>
            <person name="Nordberg H.P."/>
            <person name="Cantor M.N."/>
            <person name="Hua S.X."/>
        </authorList>
    </citation>
    <scope>NUCLEOTIDE SEQUENCE [LARGE SCALE GENOMIC DNA]</scope>
    <source>
        <strain evidence="7 8">Zn</strain>
    </source>
</reference>
<organism evidence="7 8">
    <name type="scientific">Oidiodendron maius (strain Zn)</name>
    <dbReference type="NCBI Taxonomy" id="913774"/>
    <lineage>
        <taxon>Eukaryota</taxon>
        <taxon>Fungi</taxon>
        <taxon>Dikarya</taxon>
        <taxon>Ascomycota</taxon>
        <taxon>Pezizomycotina</taxon>
        <taxon>Leotiomycetes</taxon>
        <taxon>Leotiomycetes incertae sedis</taxon>
        <taxon>Myxotrichaceae</taxon>
        <taxon>Oidiodendron</taxon>
    </lineage>
</organism>
<keyword evidence="8" id="KW-1185">Reference proteome</keyword>
<feature type="domain" description="Nucleoporin nup120-like HEAT repeat" evidence="6">
    <location>
        <begin position="794"/>
        <end position="956"/>
    </location>
</feature>
<dbReference type="EMBL" id="KN832875">
    <property type="protein sequence ID" value="KIN01810.1"/>
    <property type="molecule type" value="Genomic_DNA"/>
</dbReference>
<evidence type="ECO:0000256" key="1">
    <source>
        <dbReference type="ARBA" id="ARBA00004123"/>
    </source>
</evidence>
<gene>
    <name evidence="7" type="ORF">OIDMADRAFT_120977</name>
</gene>
<dbReference type="GO" id="GO:0005643">
    <property type="term" value="C:nuclear pore"/>
    <property type="evidence" value="ECO:0007669"/>
    <property type="project" value="TreeGrafter"/>
</dbReference>
<evidence type="ECO:0000313" key="8">
    <source>
        <dbReference type="Proteomes" id="UP000054321"/>
    </source>
</evidence>
<dbReference type="InParanoid" id="A0A0C3HF93"/>
<dbReference type="InterPro" id="IPR048884">
    <property type="entry name" value="Nup120_helical"/>
</dbReference>
<dbReference type="InterPro" id="IPR059141">
    <property type="entry name" value="Beta-prop_Nup120_160"/>
</dbReference>
<dbReference type="STRING" id="913774.A0A0C3HF93"/>
<reference evidence="8" key="2">
    <citation type="submission" date="2015-01" db="EMBL/GenBank/DDBJ databases">
        <title>Evolutionary Origins and Diversification of the Mycorrhizal Mutualists.</title>
        <authorList>
            <consortium name="DOE Joint Genome Institute"/>
            <consortium name="Mycorrhizal Genomics Consortium"/>
            <person name="Kohler A."/>
            <person name="Kuo A."/>
            <person name="Nagy L.G."/>
            <person name="Floudas D."/>
            <person name="Copeland A."/>
            <person name="Barry K.W."/>
            <person name="Cichocki N."/>
            <person name="Veneault-Fourrey C."/>
            <person name="LaButti K."/>
            <person name="Lindquist E.A."/>
            <person name="Lipzen A."/>
            <person name="Lundell T."/>
            <person name="Morin E."/>
            <person name="Murat C."/>
            <person name="Riley R."/>
            <person name="Ohm R."/>
            <person name="Sun H."/>
            <person name="Tunlid A."/>
            <person name="Henrissat B."/>
            <person name="Grigoriev I.V."/>
            <person name="Hibbett D.S."/>
            <person name="Martin F."/>
        </authorList>
    </citation>
    <scope>NUCLEOTIDE SEQUENCE [LARGE SCALE GENOMIC DNA]</scope>
    <source>
        <strain evidence="8">Zn</strain>
    </source>
</reference>
<protein>
    <submittedName>
        <fullName evidence="7">Uncharacterized protein</fullName>
    </submittedName>
</protein>
<keyword evidence="3" id="KW-0539">Nucleus</keyword>
<evidence type="ECO:0000259" key="4">
    <source>
        <dbReference type="Pfam" id="PF11715"/>
    </source>
</evidence>
<dbReference type="OrthoDB" id="67716at2759"/>
<accession>A0A0C3HF93</accession>
<evidence type="ECO:0000259" key="6">
    <source>
        <dbReference type="Pfam" id="PF23300"/>
    </source>
</evidence>
<dbReference type="Pfam" id="PF11715">
    <property type="entry name" value="Beta-prop_Nup120_160"/>
    <property type="match status" value="2"/>
</dbReference>
<dbReference type="PANTHER" id="PTHR21286:SF0">
    <property type="entry name" value="NUCLEAR PORE COMPLEX PROTEIN NUP160"/>
    <property type="match status" value="1"/>
</dbReference>
<feature type="domain" description="Nucleoporin Nup120/160 beta-propeller" evidence="4">
    <location>
        <begin position="79"/>
        <end position="166"/>
    </location>
</feature>
<comment type="subcellular location">
    <subcellularLocation>
        <location evidence="1">Nucleus</location>
    </subcellularLocation>
</comment>
<proteinExistence type="predicted"/>
<sequence length="1121" mass="126175">MGPFYAYKETRLNLDPATQGSTVTISLPTNGASTWPSRKPQKRPHDSEIPIAEDENAFRKRYLATAASIYHRQYHTTPRSFLWRILDDGKVLAIRAVDVCRQTNVADATLTLRLSFPSPITPGCVAFADSKEHDLLNIFAVTESRQLYTLGLRPDYFRKTSSTDDDYLGSIWDVTHYNDRSFRQNIRSWIPLQGGNSIRYEKGTIDLSTATSIASPSMVINDMPYAFTVSIDHHLRVWNLQTRKIAYMGDILNHEQGASETKPIIDPSYSQLIRVYDDNGSALCVTYSPLGNGEFKFWNVQPVEDADLEVTDLFPDNILEPQAPTTDLWTLADFSVVLSRTNIDSFTIWTLWKNNTTYRVQKLDFQSASHSRVRDAWGSGWVAMAAETLHETPLPTILHGDPTDGTDKWLEYILAPGRFARATIETGLAIYDGGLGAKDLSRRSGSLAERMCSSIASTAALGRTSDKTMDFEQFRVATDMQWRRFYRLLIELDKQRGEALSLVMDPQGAMPWVILADGITAVRDCSYLEQIWHNPEVSQSETQHVAALVTAAAALRDSLSDQFHYICSAAFLGELFEEPSLIDPVRMRSLYDKCDFANQIGDEEFNQLQANLGGSFKDITPEVYEALLELMSASNDVHRSQNLLPLAEFGNKLFVKGVQEMVELHRNVCLDQLVLLILIEAEVNHGEDGIQFETADIFRQLIVMLQRLELVGWLSKTQISLPLSRERANSITEKSTIWRKPATNTEMITVLEGVLRHLFGLDVRSGESMSSTLTEVLIQICAPESQYEASSAMIQCFLLKHSRADLAREFSRFTDQDAFSTYIQGRVCLASNDVITAALLFKRAAFGIGTSGYLDATEKNLLNAGMPQYYSHVVALFDKEKIYSFVIDFARLSLQFIKAGIHDPQINELRTEMHSRLFNAAMQTSRYDLAHSVLTLFTDPALQYSSLRALVIRMCESSYASQLTELPFIGLQDAVDEILAKKCQAIIEVNVGVPYHKILYAWRIKHSDFRGAASVSFERLQRLQLSGEADRALGEDTFETAVTKQYIALINALSCVDPKQAWILAEEPTKKQAPGVKIRQPKRKVVTLDEIRKAYQTELDKIAAIQNDQFSFAEGDEMDVL</sequence>
<feature type="domain" description="Nucleoporin Nup120 helical" evidence="5">
    <location>
        <begin position="573"/>
        <end position="701"/>
    </location>
</feature>
<feature type="domain" description="Nucleoporin Nup120/160 beta-propeller" evidence="4">
    <location>
        <begin position="169"/>
        <end position="529"/>
    </location>
</feature>
<dbReference type="Pfam" id="PF21486">
    <property type="entry name" value="NUP120_helical"/>
    <property type="match status" value="1"/>
</dbReference>
<name>A0A0C3HF93_OIDMZ</name>
<dbReference type="PANTHER" id="PTHR21286">
    <property type="entry name" value="NUCLEAR PORE COMPLEX PROTEIN NUP160"/>
    <property type="match status" value="1"/>
</dbReference>
<dbReference type="AlphaFoldDB" id="A0A0C3HF93"/>